<evidence type="ECO:0000259" key="3">
    <source>
        <dbReference type="Pfam" id="PF19081"/>
    </source>
</evidence>
<dbReference type="InterPro" id="IPR044023">
    <property type="entry name" value="Ig_7"/>
</dbReference>
<name>A0A915YFK6_9BACT</name>
<feature type="chain" id="PRO_5037297290" evidence="1">
    <location>
        <begin position="24"/>
        <end position="2393"/>
    </location>
</feature>
<keyword evidence="6" id="KW-1185">Reference proteome</keyword>
<evidence type="ECO:0000313" key="6">
    <source>
        <dbReference type="Proteomes" id="UP001060919"/>
    </source>
</evidence>
<feature type="domain" description="Ig-like" evidence="3">
    <location>
        <begin position="1936"/>
        <end position="2010"/>
    </location>
</feature>
<feature type="domain" description="Secretion system C-terminal sorting" evidence="2">
    <location>
        <begin position="2313"/>
        <end position="2383"/>
    </location>
</feature>
<dbReference type="Pfam" id="PF23759">
    <property type="entry name" value="GBD_T9SS_assoc"/>
    <property type="match status" value="1"/>
</dbReference>
<dbReference type="Gene3D" id="2.60.40.10">
    <property type="entry name" value="Immunoglobulins"/>
    <property type="match status" value="1"/>
</dbReference>
<dbReference type="Pfam" id="PF19081">
    <property type="entry name" value="Ig_7"/>
    <property type="match status" value="1"/>
</dbReference>
<dbReference type="NCBIfam" id="TIGR04183">
    <property type="entry name" value="Por_Secre_tail"/>
    <property type="match status" value="1"/>
</dbReference>
<evidence type="ECO:0000259" key="4">
    <source>
        <dbReference type="Pfam" id="PF23759"/>
    </source>
</evidence>
<dbReference type="KEGG" id="aup:AsAng_0027930"/>
<protein>
    <submittedName>
        <fullName evidence="5">T9SS type A sorting domain-containing protein</fullName>
    </submittedName>
</protein>
<evidence type="ECO:0000259" key="2">
    <source>
        <dbReference type="Pfam" id="PF18962"/>
    </source>
</evidence>
<dbReference type="RefSeq" id="WP_264793197.1">
    <property type="nucleotide sequence ID" value="NZ_AP026867.1"/>
</dbReference>
<dbReference type="Proteomes" id="UP001060919">
    <property type="component" value="Chromosome"/>
</dbReference>
<dbReference type="Pfam" id="PF18962">
    <property type="entry name" value="Por_Secre_tail"/>
    <property type="match status" value="1"/>
</dbReference>
<dbReference type="Gene3D" id="2.60.40.740">
    <property type="match status" value="2"/>
</dbReference>
<keyword evidence="1" id="KW-0732">Signal</keyword>
<sequence length="2393" mass="254683">MKSKYLHFFLTCFLTFTIHSLFAQVTLTVRINSGNSSTSCTDGWLGGGPEPHWRVQVAGQGYTTYPTAGICFTNPPNTQYSEQFNCSSSYPSTLQVCLRAFEDDGGACVVSESCLEQICQNFATPTPGNSITYALSVGGSSSANINFTISATGSWPPGSTYDQVCNAINLGILNSNSSVGNSNLSNYGNFCAGNAGDPNPWGGNNDQGVWFQFTTGPSPAAVIEFDLDSDPQGRGDGIDLQVALYESSNGTCSGTLTLVQEDYEGIGTVWDEDMSVNCLSPNTTYFLLVDGEAYTLITANGVEGFFGLQINDNGIQQAGDEICDAENLGLVPAGGAVSTPALSRSNVCATNINDPTPGAWGSDQTVWFRFQAPPSGHVFIEAESDALFPVGVDAVDLQLAVYGTSTGTCTGTLDHIYSDYTPGLFGEEMDVRCLTPGDNYWVMVDGSSLNVDGIFDLTITDGGQYPAPNDLICDAIPLGNPGSGGTVGLLNQYNYCANNLFEPIPNNWGNDMGIWYTFIAPPSGKVEIRLNDYGLLSQDRIDLQVAVYDLTGAVCTGTPTEIKSEHDGIGVVWDEDMWVDCLIPGREYWILVDGEGSLIDPDLREGLFDIEVYGDPQDPPAANNEPCNAIALGDPTGGAVSTTPTALHGSQNNFCADAIGEPQPSNFTADQTVWYTFVAPATGAVHFDLNSDPVVGGVDAINLQIAVYRTPGCSGPWIEEISGSDITYDVSMDLWCLVPGQTYYVQIDGEPPVLLEGHEGYFDITITEIPPVPVSPNDTICGAVALGNPWTTPITINNQHNLCAGDLGDPTPSAFGTDQTVWYTFTTPTTGGPFALDIQATSDLPWPLGTDAVDLQLAVFESSTNTCTGTLTEMTSEYSVLDLFNESMNVRCLEENKTYFLMVDGSVLNVQGYFDLNLTPATPVPIPTNDLICNYIDLGTVPNAGSINNGVDYSNFCSDIEAGEPNPFAIEQTVWFSFVAPNHTGANATANVTVNVTSDPGNLGDNVDLQLAVYESSNTLCSGTMNLVENGEADPLTSFDASASVTCLYPGQRYYVQVDGSILNQEGYFRIEVQDDGQGVRPPYNMMCNAVNLGTVPNAGSINNNVNYTNLCTDTETGEPDPAAFGIGKTAWFTFVAPLSGNVTINGYSDPNNIGDEVDLQLALYYSDDNTCTGNFLEVDSDYDALNKDESLTVDCLEGGRVYYLQVDGAGGLLGDEDGWFTLEVIDDGGTSNFPYNNSICDAYSFGTPTGVIQSRTNESNACANIEVGEPGAGGYATHTVWYQFIAPPSGRVEINVVSTNLLLGIDPEVYIHASSDNTCTGVLTEVESSLWPTALVTENIEATCLVPGNVYFIQVDGQLLTKEGTFNIDIVDLMPSYGTGAANDPQPSNDSCDNAIVLPVQTESCINGGGTFQTNSYGYPTITYDPAYAQGCGGNCGDTWYQFTMPASGNAVIEGNDDAVGGVTGDYSDLTVVAYTGTCNGLTPIDCGQGGLNSDVSFQVAAAPGTTVWVQVFDDDGNDNGEDYQICVSEGCGFDNCLDALLVPMLPNVPYCWNTSGAEGEDIANGAPGYNECSEGDNPENSVYYYFESDCNGSDVTLHIMNGQINGSCLLGITPSDGFNISLFQDATPCDNNPTALVDCQSFTACDVQPINWSFTYTGLAPNTPYMIQIDGGFGNAGGNNQGEVMITTTTNPILAPVATPLTCSGLNDGTAAAAVTGGGVPPFTFLWSNGVTDSVATGLATGNYTVTITGSNGCTDTASVFVDDGLLVTAAMLPPTPVTCNAVCDGQAIVTGIGGTVTTGYTYLWDAAANNQTNATATGLCAGTYSVSVYDDLGCFDSTQVTITEPAVLSINLINSIASDCDSSVCTGSATSVVTGGSGTYNYLWSNGNTNAVPSDLCPGFNAVTVTDGQGCTDSTSVIITAPIASTPPIINPLAGTFCPNTTVTLTASGGIAGTGAVTNWYTGPNGTGLFVGTGNSINIVTDTTRTYYVRRESLCGNTADSSITLFVKRYIYAANGTSTNTYCTDNSGWHHFFVGDDIIFSIQGDITTGATTGFPLVTIWDSTAYYQESEGPFAPTSCATGWTPGEERFEMERSWNVDLGGGAVNAPYNVRFYYEPAERTAIETAAINWMAAYPACGYTYKYPYPLGFYWFKNEGANYDAPIYDSLHLSGPLGTTINAINYVELQNITSFSGGSAGIVLIPVDLLPVDWLYFDGTTDNKINYLSWGTETEDNSAYFNIERSLDGFSFEKIGTVSAKGQSTSTTHYTFDDVNPFEGPNYYRLELVDLDGTSTYSNIVLLSIERDHLAYNFYPNPTDGYLYYQYEAKDKEKLEIKVLDVLGKLIDVKEHQAVVGTNNIPTDLNDYPPGTYMVSVRHKKTGYVHLAKVIKNKY</sequence>
<dbReference type="Pfam" id="PF13573">
    <property type="entry name" value="SprB"/>
    <property type="match status" value="1"/>
</dbReference>
<feature type="signal peptide" evidence="1">
    <location>
        <begin position="1"/>
        <end position="23"/>
    </location>
</feature>
<feature type="domain" description="T9SS-like galactose binding" evidence="4">
    <location>
        <begin position="1390"/>
        <end position="1459"/>
    </location>
</feature>
<proteinExistence type="predicted"/>
<organism evidence="5 6">
    <name type="scientific">Aureispira anguillae</name>
    <dbReference type="NCBI Taxonomy" id="2864201"/>
    <lineage>
        <taxon>Bacteria</taxon>
        <taxon>Pseudomonadati</taxon>
        <taxon>Bacteroidota</taxon>
        <taxon>Saprospiria</taxon>
        <taxon>Saprospirales</taxon>
        <taxon>Saprospiraceae</taxon>
        <taxon>Aureispira</taxon>
    </lineage>
</organism>
<dbReference type="InterPro" id="IPR026444">
    <property type="entry name" value="Secre_tail"/>
</dbReference>
<dbReference type="InterPro" id="IPR056600">
    <property type="entry name" value="GBD_T9SS_assoc"/>
</dbReference>
<reference evidence="5" key="1">
    <citation type="submission" date="2022-09" db="EMBL/GenBank/DDBJ databases">
        <title>Aureispira anguillicida sp. nov., isolated from Leptocephalus of Japanese eel Anguilla japonica.</title>
        <authorList>
            <person name="Yuasa K."/>
            <person name="Mekata T."/>
            <person name="Ikunari K."/>
        </authorList>
    </citation>
    <scope>NUCLEOTIDE SEQUENCE</scope>
    <source>
        <strain evidence="5">EL160426</strain>
    </source>
</reference>
<evidence type="ECO:0000256" key="1">
    <source>
        <dbReference type="SAM" id="SignalP"/>
    </source>
</evidence>
<evidence type="ECO:0000313" key="5">
    <source>
        <dbReference type="EMBL" id="BDS12078.1"/>
    </source>
</evidence>
<dbReference type="EMBL" id="AP026867">
    <property type="protein sequence ID" value="BDS12078.1"/>
    <property type="molecule type" value="Genomic_DNA"/>
</dbReference>
<gene>
    <name evidence="5" type="ORF">AsAng_0027930</name>
</gene>
<dbReference type="InterPro" id="IPR025667">
    <property type="entry name" value="SprB_repeat"/>
</dbReference>
<accession>A0A915YFK6</accession>
<dbReference type="InterPro" id="IPR013783">
    <property type="entry name" value="Ig-like_fold"/>
</dbReference>